<reference evidence="3" key="1">
    <citation type="submission" date="2021-05" db="EMBL/GenBank/DDBJ databases">
        <authorList>
            <person name="Pietrasiak N."/>
            <person name="Ward R."/>
            <person name="Stajich J.E."/>
            <person name="Kurbessoian T."/>
        </authorList>
    </citation>
    <scope>NUCLEOTIDE SEQUENCE</scope>
    <source>
        <strain evidence="3">GSE-NOS-MK-12-04C</strain>
    </source>
</reference>
<dbReference type="EMBL" id="JAHHGZ010000023">
    <property type="protein sequence ID" value="MBW4669677.1"/>
    <property type="molecule type" value="Genomic_DNA"/>
</dbReference>
<dbReference type="PROSITE" id="PS50005">
    <property type="entry name" value="TPR"/>
    <property type="match status" value="5"/>
</dbReference>
<feature type="repeat" description="TPR" evidence="1">
    <location>
        <begin position="245"/>
        <end position="278"/>
    </location>
</feature>
<keyword evidence="1" id="KW-0802">TPR repeat</keyword>
<dbReference type="PANTHER" id="PTHR10098">
    <property type="entry name" value="RAPSYN-RELATED"/>
    <property type="match status" value="1"/>
</dbReference>
<dbReference type="InterPro" id="IPR011990">
    <property type="entry name" value="TPR-like_helical_dom_sf"/>
</dbReference>
<evidence type="ECO:0000256" key="1">
    <source>
        <dbReference type="PROSITE-ProRule" id="PRU00339"/>
    </source>
</evidence>
<dbReference type="AlphaFoldDB" id="A0A951QPF8"/>
<dbReference type="Pfam" id="PF12770">
    <property type="entry name" value="CHAT"/>
    <property type="match status" value="1"/>
</dbReference>
<gene>
    <name evidence="3" type="ORF">KME60_20240</name>
</gene>
<name>A0A951QPF8_9CYAN</name>
<reference evidence="3" key="2">
    <citation type="journal article" date="2022" name="Microbiol. Resour. Announc.">
        <title>Metagenome Sequencing to Explore Phylogenomics of Terrestrial Cyanobacteria.</title>
        <authorList>
            <person name="Ward R.D."/>
            <person name="Stajich J.E."/>
            <person name="Johansen J.R."/>
            <person name="Huntemann M."/>
            <person name="Clum A."/>
            <person name="Foster B."/>
            <person name="Foster B."/>
            <person name="Roux S."/>
            <person name="Palaniappan K."/>
            <person name="Varghese N."/>
            <person name="Mukherjee S."/>
            <person name="Reddy T.B.K."/>
            <person name="Daum C."/>
            <person name="Copeland A."/>
            <person name="Chen I.A."/>
            <person name="Ivanova N.N."/>
            <person name="Kyrpides N.C."/>
            <person name="Shapiro N."/>
            <person name="Eloe-Fadrosh E.A."/>
            <person name="Pietrasiak N."/>
        </authorList>
    </citation>
    <scope>NUCLEOTIDE SEQUENCE</scope>
    <source>
        <strain evidence="3">GSE-NOS-MK-12-04C</strain>
    </source>
</reference>
<comment type="caution">
    <text evidence="3">The sequence shown here is derived from an EMBL/GenBank/DDBJ whole genome shotgun (WGS) entry which is preliminary data.</text>
</comment>
<dbReference type="PROSITE" id="PS50293">
    <property type="entry name" value="TPR_REGION"/>
    <property type="match status" value="1"/>
</dbReference>
<evidence type="ECO:0000313" key="3">
    <source>
        <dbReference type="EMBL" id="MBW4669677.1"/>
    </source>
</evidence>
<feature type="repeat" description="TPR" evidence="1">
    <location>
        <begin position="405"/>
        <end position="438"/>
    </location>
</feature>
<dbReference type="Proteomes" id="UP000729701">
    <property type="component" value="Unassembled WGS sequence"/>
</dbReference>
<feature type="domain" description="CHAT" evidence="2">
    <location>
        <begin position="598"/>
        <end position="889"/>
    </location>
</feature>
<dbReference type="Gene3D" id="1.25.40.10">
    <property type="entry name" value="Tetratricopeptide repeat domain"/>
    <property type="match status" value="3"/>
</dbReference>
<dbReference type="SUPFAM" id="SSF48452">
    <property type="entry name" value="TPR-like"/>
    <property type="match status" value="3"/>
</dbReference>
<protein>
    <submittedName>
        <fullName evidence="3">CHAT domain-containing protein</fullName>
    </submittedName>
</protein>
<feature type="repeat" description="TPR" evidence="1">
    <location>
        <begin position="205"/>
        <end position="238"/>
    </location>
</feature>
<dbReference type="SMART" id="SM00028">
    <property type="entry name" value="TPR"/>
    <property type="match status" value="10"/>
</dbReference>
<sequence length="891" mass="98740">MRINKFLLLVFSTLLLTGLQSVWLNPVIFGSTVVAQTLNARKTEGDRLFQQGNEQFHNSQFQAALQSWQQALTIYQQTGNQLEIATTMNQLGIAYFTFGKYQNAKQFHEQSLVIARKIGSKKEEVKSLNGLGNALCFLSKYQNALELHQQSLAIARQIGFNEEEVKSLNGLGNAYSGLKQKQKAIEFYEESLSLARKIDYKQGEGKALTNLGNIYQSSKQYEKAIELYEQSLTIVKILKDNRTEAANLLNLGGIYSLLGQYQKATVSYEQALAIYIKLGNRQGEMDCLIGLGIVYRNLEQYEKAIEFNFKSLAIAKELGDRHNEAVSYGNLGVANKFLGRNEKAIQFHEQALSLYKELAFKEGVGLTLGNLGLAYSSLGEYQKAISLYQESLAIAKELGDKLRQGNALNNIGGIYIKLGQYTNASTRLQEAVDIYETIRLSGLNDANKISIFDTYSRSYRILQQAFILQNKPNNALETAERGRARAFVELLSSRLFPELKQQLSTNLPSIELIKKIAKTQNATLVEYSIVNSEIYIWVIKPTGEVTFRKADLKPLWQKDNTTLDDLVTTSRDSIGARGKAFRGIKVSYNPDAPKATNKLRRLHELLINPIADLLPQNPNDRVIFIPQSSLFLVPFPALQDADGKYLIEKHTILTAPSIQVLDLTHQQRQKLAENRNYASLPTLVLGNPTMPSVPPKPGDKPQKLPALPGAEKEAQAIAPLLNTKAIIGSQGTKTAIVQKMPSARIIHLATHGILDDYRGLGSAIALAPDASFSPKPGEINGLLTAEEILDMKLQAELVVLSACDTGRGKITGDGVIGLSRSLISAGAPSVMVSLWSVPDSPTAEFMSQFYTNLKERRMDKAQALRQAMLTTMKTHPSPRDWAAFTLIGESE</sequence>
<dbReference type="Pfam" id="PF13424">
    <property type="entry name" value="TPR_12"/>
    <property type="match status" value="5"/>
</dbReference>
<dbReference type="InterPro" id="IPR024983">
    <property type="entry name" value="CHAT_dom"/>
</dbReference>
<organism evidence="3 4">
    <name type="scientific">Cyanomargarita calcarea GSE-NOS-MK-12-04C</name>
    <dbReference type="NCBI Taxonomy" id="2839659"/>
    <lineage>
        <taxon>Bacteria</taxon>
        <taxon>Bacillati</taxon>
        <taxon>Cyanobacteriota</taxon>
        <taxon>Cyanophyceae</taxon>
        <taxon>Nostocales</taxon>
        <taxon>Cyanomargaritaceae</taxon>
        <taxon>Cyanomargarita</taxon>
    </lineage>
</organism>
<proteinExistence type="predicted"/>
<evidence type="ECO:0000259" key="2">
    <source>
        <dbReference type="Pfam" id="PF12770"/>
    </source>
</evidence>
<feature type="repeat" description="TPR" evidence="1">
    <location>
        <begin position="165"/>
        <end position="198"/>
    </location>
</feature>
<evidence type="ECO:0000313" key="4">
    <source>
        <dbReference type="Proteomes" id="UP000729701"/>
    </source>
</evidence>
<dbReference type="PANTHER" id="PTHR10098:SF108">
    <property type="entry name" value="TETRATRICOPEPTIDE REPEAT PROTEIN 28"/>
    <property type="match status" value="1"/>
</dbReference>
<accession>A0A951QPF8</accession>
<feature type="repeat" description="TPR" evidence="1">
    <location>
        <begin position="365"/>
        <end position="398"/>
    </location>
</feature>
<dbReference type="InterPro" id="IPR019734">
    <property type="entry name" value="TPR_rpt"/>
</dbReference>